<feature type="compositionally biased region" description="Basic and acidic residues" evidence="1">
    <location>
        <begin position="39"/>
        <end position="55"/>
    </location>
</feature>
<dbReference type="Proteomes" id="UP000593567">
    <property type="component" value="Unassembled WGS sequence"/>
</dbReference>
<evidence type="ECO:0000256" key="1">
    <source>
        <dbReference type="SAM" id="MobiDB-lite"/>
    </source>
</evidence>
<dbReference type="OrthoDB" id="6124089at2759"/>
<evidence type="ECO:0000313" key="2">
    <source>
        <dbReference type="EMBL" id="KAF6029078.1"/>
    </source>
</evidence>
<sequence length="117" mass="13527">MLGMCKKASENLDQEKRRFLQVIGLLKVRSHNNDYIPKEEKRATAKPATDERCDGRTAQNAFPPEVTTDIVRFLKNYAEKYGSHSLLHLEQDQQLHQSICLAVQQSKEFIRSTWTHA</sequence>
<protein>
    <submittedName>
        <fullName evidence="2">Uncharacterized protein</fullName>
    </submittedName>
</protein>
<accession>A0A7J7JUN1</accession>
<reference evidence="2" key="1">
    <citation type="submission" date="2020-06" db="EMBL/GenBank/DDBJ databases">
        <title>Draft genome of Bugula neritina, a colonial animal packing powerful symbionts and potential medicines.</title>
        <authorList>
            <person name="Rayko M."/>
        </authorList>
    </citation>
    <scope>NUCLEOTIDE SEQUENCE [LARGE SCALE GENOMIC DNA]</scope>
    <source>
        <strain evidence="2">Kwan_BN1</strain>
    </source>
</reference>
<gene>
    <name evidence="2" type="ORF">EB796_012628</name>
</gene>
<dbReference type="AlphaFoldDB" id="A0A7J7JUN1"/>
<comment type="caution">
    <text evidence="2">The sequence shown here is derived from an EMBL/GenBank/DDBJ whole genome shotgun (WGS) entry which is preliminary data.</text>
</comment>
<dbReference type="EMBL" id="VXIV02001857">
    <property type="protein sequence ID" value="KAF6029078.1"/>
    <property type="molecule type" value="Genomic_DNA"/>
</dbReference>
<name>A0A7J7JUN1_BUGNE</name>
<proteinExistence type="predicted"/>
<keyword evidence="3" id="KW-1185">Reference proteome</keyword>
<feature type="region of interest" description="Disordered" evidence="1">
    <location>
        <begin position="39"/>
        <end position="61"/>
    </location>
</feature>
<evidence type="ECO:0000313" key="3">
    <source>
        <dbReference type="Proteomes" id="UP000593567"/>
    </source>
</evidence>
<organism evidence="2 3">
    <name type="scientific">Bugula neritina</name>
    <name type="common">Brown bryozoan</name>
    <name type="synonym">Sertularia neritina</name>
    <dbReference type="NCBI Taxonomy" id="10212"/>
    <lineage>
        <taxon>Eukaryota</taxon>
        <taxon>Metazoa</taxon>
        <taxon>Spiralia</taxon>
        <taxon>Lophotrochozoa</taxon>
        <taxon>Bryozoa</taxon>
        <taxon>Gymnolaemata</taxon>
        <taxon>Cheilostomatida</taxon>
        <taxon>Flustrina</taxon>
        <taxon>Buguloidea</taxon>
        <taxon>Bugulidae</taxon>
        <taxon>Bugula</taxon>
    </lineage>
</organism>